<accession>A0A4Z1RFB0</accession>
<protein>
    <submittedName>
        <fullName evidence="1">Uncharacterized protein</fullName>
    </submittedName>
</protein>
<dbReference type="SUPFAM" id="SSF101744">
    <property type="entry name" value="Rof/RNase P subunit-like"/>
    <property type="match status" value="1"/>
</dbReference>
<gene>
    <name evidence="1" type="ORF">E4582_08835</name>
</gene>
<dbReference type="Proteomes" id="UP000298681">
    <property type="component" value="Unassembled WGS sequence"/>
</dbReference>
<dbReference type="Pfam" id="PF07073">
    <property type="entry name" value="ROF"/>
    <property type="match status" value="1"/>
</dbReference>
<sequence>MPYEAARWIAMDIEDDHRPISCDFHDVLEAAATRRKPVTVEFRDAQAGIQHRQARIADLETRADGEYMRLDTGDSIRFDHIVSIDGIRLADFRP</sequence>
<dbReference type="InterPro" id="IPR009778">
    <property type="entry name" value="ROF"/>
</dbReference>
<reference evidence="1 2" key="1">
    <citation type="submission" date="2019-01" db="EMBL/GenBank/DDBJ databases">
        <authorList>
            <person name="Zhang S."/>
        </authorList>
    </citation>
    <scope>NUCLEOTIDE SEQUENCE [LARGE SCALE GENOMIC DNA]</scope>
    <source>
        <strain evidence="1 2">1626</strain>
    </source>
</reference>
<organism evidence="1 2">
    <name type="scientific">Luteimonas yindakuii</name>
    <dbReference type="NCBI Taxonomy" id="2565782"/>
    <lineage>
        <taxon>Bacteria</taxon>
        <taxon>Pseudomonadati</taxon>
        <taxon>Pseudomonadota</taxon>
        <taxon>Gammaproteobacteria</taxon>
        <taxon>Lysobacterales</taxon>
        <taxon>Lysobacteraceae</taxon>
        <taxon>Luteimonas</taxon>
    </lineage>
</organism>
<keyword evidence="2" id="KW-1185">Reference proteome</keyword>
<name>A0A4Z1RFB0_9GAMM</name>
<comment type="caution">
    <text evidence="1">The sequence shown here is derived from an EMBL/GenBank/DDBJ whole genome shotgun (WGS) entry which is preliminary data.</text>
</comment>
<dbReference type="InterPro" id="IPR038626">
    <property type="entry name" value="Rof-like_sf"/>
</dbReference>
<evidence type="ECO:0000313" key="1">
    <source>
        <dbReference type="EMBL" id="TKS54853.1"/>
    </source>
</evidence>
<dbReference type="InterPro" id="IPR023534">
    <property type="entry name" value="Rof/RNase_P-like"/>
</dbReference>
<proteinExistence type="predicted"/>
<dbReference type="AlphaFoldDB" id="A0A4Z1RFB0"/>
<evidence type="ECO:0000313" key="2">
    <source>
        <dbReference type="Proteomes" id="UP000298681"/>
    </source>
</evidence>
<dbReference type="Gene3D" id="2.30.30.400">
    <property type="entry name" value="Rof-like"/>
    <property type="match status" value="1"/>
</dbReference>
<dbReference type="EMBL" id="SPUH01000001">
    <property type="protein sequence ID" value="TKS54853.1"/>
    <property type="molecule type" value="Genomic_DNA"/>
</dbReference>